<dbReference type="InterPro" id="IPR006115">
    <property type="entry name" value="6PGDH_NADP-bd"/>
</dbReference>
<feature type="domain" description="6-phosphogluconate dehydrogenase NADP-binding" evidence="5">
    <location>
        <begin position="5"/>
        <end position="179"/>
    </location>
</feature>
<dbReference type="Proteomes" id="UP001530315">
    <property type="component" value="Unassembled WGS sequence"/>
</dbReference>
<dbReference type="InterPro" id="IPR036291">
    <property type="entry name" value="NAD(P)-bd_dom_sf"/>
</dbReference>
<dbReference type="Gene3D" id="3.40.50.720">
    <property type="entry name" value="NAD(P)-binding Rossmann-like Domain"/>
    <property type="match status" value="1"/>
</dbReference>
<dbReference type="EMBL" id="JALLAZ020000699">
    <property type="protein sequence ID" value="KAL3789078.1"/>
    <property type="molecule type" value="Genomic_DNA"/>
</dbReference>
<dbReference type="InterPro" id="IPR051265">
    <property type="entry name" value="HIBADH-related_NP60_sf"/>
</dbReference>
<dbReference type="PROSITE" id="PS00895">
    <property type="entry name" value="3_HYDROXYISOBUT_DH"/>
    <property type="match status" value="1"/>
</dbReference>
<dbReference type="PIRSF" id="PIRSF000103">
    <property type="entry name" value="HIBADH"/>
    <property type="match status" value="1"/>
</dbReference>
<dbReference type="InterPro" id="IPR029154">
    <property type="entry name" value="HIBADH-like_NADP-bd"/>
</dbReference>
<gene>
    <name evidence="7" type="ORF">ACHAW5_009817</name>
</gene>
<protein>
    <recommendedName>
        <fullName evidence="9">3-hydroxyisobutyrate dehydrogenase</fullName>
    </recommendedName>
</protein>
<feature type="active site" evidence="4">
    <location>
        <position position="189"/>
    </location>
</feature>
<evidence type="ECO:0000256" key="4">
    <source>
        <dbReference type="PIRSR" id="PIRSR000103-1"/>
    </source>
</evidence>
<evidence type="ECO:0000256" key="3">
    <source>
        <dbReference type="ARBA" id="ARBA00023027"/>
    </source>
</evidence>
<evidence type="ECO:0008006" key="9">
    <source>
        <dbReference type="Google" id="ProtNLM"/>
    </source>
</evidence>
<evidence type="ECO:0000259" key="6">
    <source>
        <dbReference type="Pfam" id="PF14833"/>
    </source>
</evidence>
<dbReference type="InterPro" id="IPR002204">
    <property type="entry name" value="3-OH-isobutyrate_DH-rel_CS"/>
</dbReference>
<reference evidence="7 8" key="1">
    <citation type="submission" date="2024-10" db="EMBL/GenBank/DDBJ databases">
        <title>Updated reference genomes for cyclostephanoid diatoms.</title>
        <authorList>
            <person name="Roberts W.R."/>
            <person name="Alverson A.J."/>
        </authorList>
    </citation>
    <scope>NUCLEOTIDE SEQUENCE [LARGE SCALE GENOMIC DNA]</scope>
    <source>
        <strain evidence="7 8">AJA276-08</strain>
    </source>
</reference>
<evidence type="ECO:0000259" key="5">
    <source>
        <dbReference type="Pfam" id="PF03446"/>
    </source>
</evidence>
<evidence type="ECO:0000256" key="1">
    <source>
        <dbReference type="ARBA" id="ARBA00007598"/>
    </source>
</evidence>
<dbReference type="Pfam" id="PF03446">
    <property type="entry name" value="NAD_binding_2"/>
    <property type="match status" value="1"/>
</dbReference>
<dbReference type="GO" id="GO:0016491">
    <property type="term" value="F:oxidoreductase activity"/>
    <property type="evidence" value="ECO:0007669"/>
    <property type="project" value="UniProtKB-KW"/>
</dbReference>
<accession>A0ABD3PMS8</accession>
<comment type="similarity">
    <text evidence="1">Belongs to the HIBADH-related family. NP60 subfamily.</text>
</comment>
<feature type="domain" description="3-hydroxyisobutyrate dehydrogenase-like NAD-binding" evidence="6">
    <location>
        <begin position="183"/>
        <end position="303"/>
    </location>
</feature>
<dbReference type="AlphaFoldDB" id="A0ABD3PMS8"/>
<evidence type="ECO:0000256" key="2">
    <source>
        <dbReference type="ARBA" id="ARBA00023002"/>
    </source>
</evidence>
<evidence type="ECO:0000313" key="8">
    <source>
        <dbReference type="Proteomes" id="UP001530315"/>
    </source>
</evidence>
<evidence type="ECO:0000313" key="7">
    <source>
        <dbReference type="EMBL" id="KAL3789078.1"/>
    </source>
</evidence>
<dbReference type="InterPro" id="IPR013328">
    <property type="entry name" value="6PGD_dom2"/>
</dbReference>
<dbReference type="InterPro" id="IPR008927">
    <property type="entry name" value="6-PGluconate_DH-like_C_sf"/>
</dbReference>
<sequence>MPHPSIGFIGLGIMGEGMAGRLISRGVAAGSSNEVPPLVVYNRTASKCDDMISRYPNCNIVVKKTAREVVECCSIVFSMLSTPEASRAVFDGDDGALAGVSSGKFIIDCATLAVSDMTGMDERVRSRGGQFLEAPVSGSKGPAHLGQLIFLCAGSEIVYNDPIVRSSLNAMGKAMHYFGPEVGRGTRAKLAINSLMGTMMAAFGECLALATAVGLDGNAILDVIGQSAIQCPMYALKGPKMLRDDHDANFPLRHAHKDMRLAVDMAGDAGVAYAVTECAEGAFRRARDDAGLNVADRDFSAVFESILREGSKGGGEISTTRGKERDG</sequence>
<dbReference type="PANTHER" id="PTHR43580:SF2">
    <property type="entry name" value="CYTOKINE-LIKE NUCLEAR FACTOR N-PAC"/>
    <property type="match status" value="1"/>
</dbReference>
<dbReference type="SUPFAM" id="SSF51735">
    <property type="entry name" value="NAD(P)-binding Rossmann-fold domains"/>
    <property type="match status" value="1"/>
</dbReference>
<dbReference type="SUPFAM" id="SSF48179">
    <property type="entry name" value="6-phosphogluconate dehydrogenase C-terminal domain-like"/>
    <property type="match status" value="1"/>
</dbReference>
<comment type="caution">
    <text evidence="7">The sequence shown here is derived from an EMBL/GenBank/DDBJ whole genome shotgun (WGS) entry which is preliminary data.</text>
</comment>
<dbReference type="Gene3D" id="1.10.1040.10">
    <property type="entry name" value="N-(1-d-carboxylethyl)-l-norvaline Dehydrogenase, domain 2"/>
    <property type="match status" value="1"/>
</dbReference>
<proteinExistence type="inferred from homology"/>
<keyword evidence="3" id="KW-0520">NAD</keyword>
<organism evidence="7 8">
    <name type="scientific">Stephanodiscus triporus</name>
    <dbReference type="NCBI Taxonomy" id="2934178"/>
    <lineage>
        <taxon>Eukaryota</taxon>
        <taxon>Sar</taxon>
        <taxon>Stramenopiles</taxon>
        <taxon>Ochrophyta</taxon>
        <taxon>Bacillariophyta</taxon>
        <taxon>Coscinodiscophyceae</taxon>
        <taxon>Thalassiosirophycidae</taxon>
        <taxon>Stephanodiscales</taxon>
        <taxon>Stephanodiscaceae</taxon>
        <taxon>Stephanodiscus</taxon>
    </lineage>
</organism>
<name>A0ABD3PMS8_9STRA</name>
<dbReference type="Pfam" id="PF14833">
    <property type="entry name" value="NAD_binding_11"/>
    <property type="match status" value="1"/>
</dbReference>
<dbReference type="PANTHER" id="PTHR43580">
    <property type="entry name" value="OXIDOREDUCTASE GLYR1-RELATED"/>
    <property type="match status" value="1"/>
</dbReference>
<dbReference type="InterPro" id="IPR015815">
    <property type="entry name" value="HIBADH-related"/>
</dbReference>
<keyword evidence="8" id="KW-1185">Reference proteome</keyword>
<keyword evidence="2" id="KW-0560">Oxidoreductase</keyword>